<dbReference type="InParanoid" id="W7XJZ8"/>
<protein>
    <submittedName>
        <fullName evidence="1">Uncharacterized protein</fullName>
    </submittedName>
</protein>
<dbReference type="Proteomes" id="UP000009168">
    <property type="component" value="Unassembled WGS sequence"/>
</dbReference>
<gene>
    <name evidence="1" type="ORF">TTHERM_000554619</name>
</gene>
<dbReference type="AlphaFoldDB" id="W7XJZ8"/>
<name>W7XJZ8_TETTS</name>
<dbReference type="RefSeq" id="XP_012651398.1">
    <property type="nucleotide sequence ID" value="XM_012795944.1"/>
</dbReference>
<keyword evidence="2" id="KW-1185">Reference proteome</keyword>
<dbReference type="KEGG" id="tet:TTHERM_000554619"/>
<dbReference type="EMBL" id="GG662828">
    <property type="protein sequence ID" value="EWS76091.1"/>
    <property type="molecule type" value="Genomic_DNA"/>
</dbReference>
<organism evidence="1 2">
    <name type="scientific">Tetrahymena thermophila (strain SB210)</name>
    <dbReference type="NCBI Taxonomy" id="312017"/>
    <lineage>
        <taxon>Eukaryota</taxon>
        <taxon>Sar</taxon>
        <taxon>Alveolata</taxon>
        <taxon>Ciliophora</taxon>
        <taxon>Intramacronucleata</taxon>
        <taxon>Oligohymenophorea</taxon>
        <taxon>Hymenostomatida</taxon>
        <taxon>Tetrahymenina</taxon>
        <taxon>Tetrahymenidae</taxon>
        <taxon>Tetrahymena</taxon>
    </lineage>
</organism>
<accession>W7XJZ8</accession>
<proteinExistence type="predicted"/>
<evidence type="ECO:0000313" key="1">
    <source>
        <dbReference type="EMBL" id="EWS76091.1"/>
    </source>
</evidence>
<dbReference type="GeneID" id="24439551"/>
<reference evidence="2" key="1">
    <citation type="journal article" date="2006" name="PLoS Biol.">
        <title>Macronuclear genome sequence of the ciliate Tetrahymena thermophila, a model eukaryote.</title>
        <authorList>
            <person name="Eisen J.A."/>
            <person name="Coyne R.S."/>
            <person name="Wu M."/>
            <person name="Wu D."/>
            <person name="Thiagarajan M."/>
            <person name="Wortman J.R."/>
            <person name="Badger J.H."/>
            <person name="Ren Q."/>
            <person name="Amedeo P."/>
            <person name="Jones K.M."/>
            <person name="Tallon L.J."/>
            <person name="Delcher A.L."/>
            <person name="Salzberg S.L."/>
            <person name="Silva J.C."/>
            <person name="Haas B.J."/>
            <person name="Majoros W.H."/>
            <person name="Farzad M."/>
            <person name="Carlton J.M."/>
            <person name="Smith R.K. Jr."/>
            <person name="Garg J."/>
            <person name="Pearlman R.E."/>
            <person name="Karrer K.M."/>
            <person name="Sun L."/>
            <person name="Manning G."/>
            <person name="Elde N.C."/>
            <person name="Turkewitz A.P."/>
            <person name="Asai D.J."/>
            <person name="Wilkes D.E."/>
            <person name="Wang Y."/>
            <person name="Cai H."/>
            <person name="Collins K."/>
            <person name="Stewart B.A."/>
            <person name="Lee S.R."/>
            <person name="Wilamowska K."/>
            <person name="Weinberg Z."/>
            <person name="Ruzzo W.L."/>
            <person name="Wloga D."/>
            <person name="Gaertig J."/>
            <person name="Frankel J."/>
            <person name="Tsao C.-C."/>
            <person name="Gorovsky M.A."/>
            <person name="Keeling P.J."/>
            <person name="Waller R.F."/>
            <person name="Patron N.J."/>
            <person name="Cherry J.M."/>
            <person name="Stover N.A."/>
            <person name="Krieger C.J."/>
            <person name="del Toro C."/>
            <person name="Ryder H.F."/>
            <person name="Williamson S.C."/>
            <person name="Barbeau R.A."/>
            <person name="Hamilton E.P."/>
            <person name="Orias E."/>
        </authorList>
    </citation>
    <scope>NUCLEOTIDE SEQUENCE [LARGE SCALE GENOMIC DNA]</scope>
    <source>
        <strain evidence="2">SB210</strain>
    </source>
</reference>
<sequence>MILDSFTAIFKQFQINNFKFFILLYLENKLNFEQKIKQIKKNDNGKNLRFCYSTLKQIVEQIINNKERKKQFNCFVCHVNLTEWQKILG</sequence>
<evidence type="ECO:0000313" key="2">
    <source>
        <dbReference type="Proteomes" id="UP000009168"/>
    </source>
</evidence>